<feature type="compositionally biased region" description="Acidic residues" evidence="3">
    <location>
        <begin position="259"/>
        <end position="275"/>
    </location>
</feature>
<comment type="subcellular location">
    <subcellularLocation>
        <location evidence="1">Nucleus</location>
    </subcellularLocation>
</comment>
<dbReference type="PANTHER" id="PTHR23138:SF142">
    <property type="entry name" value="RAN-BINDING PROTEIN 3B-RELATED"/>
    <property type="match status" value="1"/>
</dbReference>
<dbReference type="InterPro" id="IPR011993">
    <property type="entry name" value="PH-like_dom_sf"/>
</dbReference>
<feature type="compositionally biased region" description="Low complexity" evidence="3">
    <location>
        <begin position="185"/>
        <end position="230"/>
    </location>
</feature>
<reference evidence="5 6" key="1">
    <citation type="journal article" date="2015" name="Genome Announc.">
        <title>Draft Genome Sequence and Gene Annotation of the Entomopathogenic Fungus Verticillium hemipterigenum.</title>
        <authorList>
            <person name="Horn F."/>
            <person name="Habel A."/>
            <person name="Scharf D.H."/>
            <person name="Dworschak J."/>
            <person name="Brakhage A.A."/>
            <person name="Guthke R."/>
            <person name="Hertweck C."/>
            <person name="Linde J."/>
        </authorList>
    </citation>
    <scope>NUCLEOTIDE SEQUENCE [LARGE SCALE GENOMIC DNA]</scope>
</reference>
<feature type="compositionally biased region" description="Polar residues" evidence="3">
    <location>
        <begin position="236"/>
        <end position="250"/>
    </location>
</feature>
<feature type="domain" description="RanBD1" evidence="4">
    <location>
        <begin position="304"/>
        <end position="437"/>
    </location>
</feature>
<dbReference type="OrthoDB" id="185618at2759"/>
<evidence type="ECO:0000256" key="3">
    <source>
        <dbReference type="SAM" id="MobiDB-lite"/>
    </source>
</evidence>
<feature type="compositionally biased region" description="Gly residues" evidence="3">
    <location>
        <begin position="160"/>
        <end position="174"/>
    </location>
</feature>
<evidence type="ECO:0000256" key="2">
    <source>
        <dbReference type="ARBA" id="ARBA00023242"/>
    </source>
</evidence>
<evidence type="ECO:0000313" key="6">
    <source>
        <dbReference type="Proteomes" id="UP000039046"/>
    </source>
</evidence>
<dbReference type="PANTHER" id="PTHR23138">
    <property type="entry name" value="RAN BINDING PROTEIN"/>
    <property type="match status" value="1"/>
</dbReference>
<dbReference type="InterPro" id="IPR000156">
    <property type="entry name" value="Ran_bind_dom"/>
</dbReference>
<evidence type="ECO:0000256" key="1">
    <source>
        <dbReference type="ARBA" id="ARBA00004123"/>
    </source>
</evidence>
<name>A0A0A1SJE6_9HYPO</name>
<dbReference type="STRING" id="1531966.A0A0A1SJE6"/>
<keyword evidence="6" id="KW-1185">Reference proteome</keyword>
<feature type="compositionally biased region" description="Basic and acidic residues" evidence="3">
    <location>
        <begin position="10"/>
        <end position="33"/>
    </location>
</feature>
<dbReference type="HOGENOM" id="CLU_044364_0_0_1"/>
<organism evidence="5 6">
    <name type="scientific">[Torrubiella] hemipterigena</name>
    <dbReference type="NCBI Taxonomy" id="1531966"/>
    <lineage>
        <taxon>Eukaryota</taxon>
        <taxon>Fungi</taxon>
        <taxon>Dikarya</taxon>
        <taxon>Ascomycota</taxon>
        <taxon>Pezizomycotina</taxon>
        <taxon>Sordariomycetes</taxon>
        <taxon>Hypocreomycetidae</taxon>
        <taxon>Hypocreales</taxon>
        <taxon>Clavicipitaceae</taxon>
        <taxon>Clavicipitaceae incertae sedis</taxon>
        <taxon>'Torrubiella' clade</taxon>
    </lineage>
</organism>
<dbReference type="EMBL" id="CDHN01000001">
    <property type="protein sequence ID" value="CEJ80298.1"/>
    <property type="molecule type" value="Genomic_DNA"/>
</dbReference>
<dbReference type="InterPro" id="IPR045255">
    <property type="entry name" value="RanBP1-like"/>
</dbReference>
<dbReference type="SUPFAM" id="SSF50729">
    <property type="entry name" value="PH domain-like"/>
    <property type="match status" value="1"/>
</dbReference>
<evidence type="ECO:0000313" key="5">
    <source>
        <dbReference type="EMBL" id="CEJ80298.1"/>
    </source>
</evidence>
<evidence type="ECO:0000259" key="4">
    <source>
        <dbReference type="PROSITE" id="PS50196"/>
    </source>
</evidence>
<feature type="region of interest" description="Disordered" evidence="3">
    <location>
        <begin position="1"/>
        <end position="309"/>
    </location>
</feature>
<dbReference type="SMART" id="SM00160">
    <property type="entry name" value="RanBD"/>
    <property type="match status" value="1"/>
</dbReference>
<feature type="compositionally biased region" description="Basic and acidic residues" evidence="3">
    <location>
        <begin position="76"/>
        <end position="133"/>
    </location>
</feature>
<gene>
    <name evidence="5" type="ORF">VHEMI00491</name>
</gene>
<protein>
    <recommendedName>
        <fullName evidence="4">RanBD1 domain-containing protein</fullName>
    </recommendedName>
</protein>
<dbReference type="Proteomes" id="UP000039046">
    <property type="component" value="Unassembled WGS sequence"/>
</dbReference>
<keyword evidence="2" id="KW-0539">Nucleus</keyword>
<dbReference type="PROSITE" id="PS50196">
    <property type="entry name" value="RANBD1"/>
    <property type="match status" value="1"/>
</dbReference>
<feature type="compositionally biased region" description="Basic and acidic residues" evidence="3">
    <location>
        <begin position="289"/>
        <end position="306"/>
    </location>
</feature>
<sequence length="457" mass="48566">MPESNSGGSPKHDEVRDDTKEDAETRAARRELKQSSISDPSPNEDGPASTPDDTTAGQEEDGLKEKVSSPKKKRAHDQLDTTREKADKQASEDDESSKDRTERLEPEKKRARDEEDTKQAADKSESHESKTDQTKPAPSGFEASAFGKLASGSSPFTTLGGTGGSGFAAAGKGGLTSFASGAKATSTTESTSQSSFGGNSSASPFGGLPKSSNGFGSALGGSAFSSLGSAKPLGSFASSATSKPFSTTKASKPFGAPDSDAEASDNEDDENENEGDEKKNNEDEDNGESSDRDEDRKKTKLHKVDVDDGESGDVTLISVRSKMFVHEADAGWKERGAGMVKINVPHSCVEFDDNGNVQPGSFDASGLEDDSDEQAKVARLIMRQDQTHRVILNTPILPIMKFQKKSTLKSASATSILFTAFDGPEAKPISVTIRMNNTNAKLFMSEVASIQRELQDR</sequence>
<dbReference type="Gene3D" id="2.30.29.30">
    <property type="entry name" value="Pleckstrin-homology domain (PH domain)/Phosphotyrosine-binding domain (PTB)"/>
    <property type="match status" value="1"/>
</dbReference>
<dbReference type="GO" id="GO:0005634">
    <property type="term" value="C:nucleus"/>
    <property type="evidence" value="ECO:0007669"/>
    <property type="project" value="UniProtKB-SubCell"/>
</dbReference>
<proteinExistence type="predicted"/>
<accession>A0A0A1SJE6</accession>
<dbReference type="AlphaFoldDB" id="A0A0A1SJE6"/>